<comment type="caution">
    <text evidence="1">The sequence shown here is derived from an EMBL/GenBank/DDBJ whole genome shotgun (WGS) entry which is preliminary data.</text>
</comment>
<dbReference type="AlphaFoldDB" id="A0A964DY07"/>
<dbReference type="RefSeq" id="WP_227320436.1">
    <property type="nucleotide sequence ID" value="NZ_JAESVB010000002.1"/>
</dbReference>
<reference evidence="1" key="2">
    <citation type="submission" date="2021-01" db="EMBL/GenBank/DDBJ databases">
        <authorList>
            <person name="Mieszkin S."/>
            <person name="Pouder E."/>
            <person name="Alain K."/>
        </authorList>
    </citation>
    <scope>NUCLEOTIDE SEQUENCE</scope>
    <source>
        <strain evidence="1">HW T2.11</strain>
    </source>
</reference>
<dbReference type="EMBL" id="JAESVB010000002">
    <property type="protein sequence ID" value="MCB8874771.1"/>
    <property type="molecule type" value="Genomic_DNA"/>
</dbReference>
<evidence type="ECO:0000313" key="2">
    <source>
        <dbReference type="Proteomes" id="UP000708298"/>
    </source>
</evidence>
<dbReference type="Proteomes" id="UP000708298">
    <property type="component" value="Unassembled WGS sequence"/>
</dbReference>
<evidence type="ECO:0000313" key="1">
    <source>
        <dbReference type="EMBL" id="MCB8874771.1"/>
    </source>
</evidence>
<protein>
    <submittedName>
        <fullName evidence="1">Uncharacterized protein</fullName>
    </submittedName>
</protein>
<organism evidence="1 2">
    <name type="scientific">Acidisoma silvae</name>
    <dbReference type="NCBI Taxonomy" id="2802396"/>
    <lineage>
        <taxon>Bacteria</taxon>
        <taxon>Pseudomonadati</taxon>
        <taxon>Pseudomonadota</taxon>
        <taxon>Alphaproteobacteria</taxon>
        <taxon>Acetobacterales</taxon>
        <taxon>Acidocellaceae</taxon>
        <taxon>Acidisoma</taxon>
    </lineage>
</organism>
<accession>A0A964DY07</accession>
<gene>
    <name evidence="1" type="ORF">ASILVAE211_06220</name>
</gene>
<keyword evidence="2" id="KW-1185">Reference proteome</keyword>
<name>A0A964DY07_9PROT</name>
<proteinExistence type="predicted"/>
<reference evidence="1" key="1">
    <citation type="journal article" date="2021" name="Microorganisms">
        <title>Acidisoma silvae sp. nov. and Acidisomacellulosilytica sp. nov., Two Acidophilic Bacteria Isolated from Decaying Wood, Hydrolyzing Cellulose and Producing Poly-3-hydroxybutyrate.</title>
        <authorList>
            <person name="Mieszkin S."/>
            <person name="Pouder E."/>
            <person name="Uroz S."/>
            <person name="Simon-Colin C."/>
            <person name="Alain K."/>
        </authorList>
    </citation>
    <scope>NUCLEOTIDE SEQUENCE</scope>
    <source>
        <strain evidence="1">HW T2.11</strain>
    </source>
</reference>
<sequence>MTTTVTLGPYTLSAFEIPTAIHYGGRQRLAVHDLPGGGRVTDVLGGSDSDITFSGIISGQDADTKAQLLDALRISGLTVPLF</sequence>